<dbReference type="GeneID" id="110288796"/>
<dbReference type="GO" id="GO:0005737">
    <property type="term" value="C:cytoplasm"/>
    <property type="evidence" value="ECO:0007669"/>
    <property type="project" value="TreeGrafter"/>
</dbReference>
<dbReference type="SUPFAM" id="SSF81383">
    <property type="entry name" value="F-box domain"/>
    <property type="match status" value="1"/>
</dbReference>
<evidence type="ECO:0000256" key="1">
    <source>
        <dbReference type="ARBA" id="ARBA00004906"/>
    </source>
</evidence>
<evidence type="ECO:0000256" key="2">
    <source>
        <dbReference type="ARBA" id="ARBA00022786"/>
    </source>
</evidence>
<dbReference type="PANTHER" id="PTHR46550">
    <property type="entry name" value="F-BOX ONLY PROTEIN 3"/>
    <property type="match status" value="1"/>
</dbReference>
<dbReference type="SMART" id="SM00256">
    <property type="entry name" value="FBOX"/>
    <property type="match status" value="1"/>
</dbReference>
<organism evidence="4 5">
    <name type="scientific">Mus caroli</name>
    <name type="common">Ryukyu mouse</name>
    <name type="synonym">Ricefield mouse</name>
    <dbReference type="NCBI Taxonomy" id="10089"/>
    <lineage>
        <taxon>Eukaryota</taxon>
        <taxon>Metazoa</taxon>
        <taxon>Chordata</taxon>
        <taxon>Craniata</taxon>
        <taxon>Vertebrata</taxon>
        <taxon>Euteleostomi</taxon>
        <taxon>Mammalia</taxon>
        <taxon>Eutheria</taxon>
        <taxon>Euarchontoglires</taxon>
        <taxon>Glires</taxon>
        <taxon>Rodentia</taxon>
        <taxon>Myomorpha</taxon>
        <taxon>Muroidea</taxon>
        <taxon>Muridae</taxon>
        <taxon>Murinae</taxon>
        <taxon>Mus</taxon>
        <taxon>Mus</taxon>
    </lineage>
</organism>
<dbReference type="Proteomes" id="UP000515126">
    <property type="component" value="Unplaced"/>
</dbReference>
<dbReference type="InterPro" id="IPR036047">
    <property type="entry name" value="F-box-like_dom_sf"/>
</dbReference>
<dbReference type="InterPro" id="IPR052121">
    <property type="entry name" value="F-box_SCF_Substrate_Recog"/>
</dbReference>
<dbReference type="Pfam" id="PF12937">
    <property type="entry name" value="F-box-like"/>
    <property type="match status" value="1"/>
</dbReference>
<dbReference type="PROSITE" id="PS50181">
    <property type="entry name" value="FBOX"/>
    <property type="match status" value="1"/>
</dbReference>
<dbReference type="CDD" id="cd22137">
    <property type="entry name" value="F-box_FBXW12"/>
    <property type="match status" value="1"/>
</dbReference>
<sequence length="466" mass="53419">MEVHLSSLPMMEIFSYLDAYSLLQVAQVNKNWNALASNGFLWRKLCQERWLFCDMVTLQLLGTETWKQFFVYRTWQEQAKSRAKPKDFTYKEIPLECGVRGYACYISGCALTRNGQGKSVVCMVSSKNKISTWDINESVITWVSPVQPASIKLLTTLPDMHIAVTVDIQSTIKLWDCHNREALATNNLESPCKSLKTVISKDGPIVLAGDTLGNLYIFRIPDLHLISTVSVFPCGFDEIDCSPQKKWVLLSQNHPYIYPKVFYMNSLLRTSEFSDPVSTILEFSSCKRAFWTPRREDRITLMSRRGRPIVTRFETYDMKLEEIGNKIIVKGHLVASFSLQDYNENPKWMGVNDKSMIVCSTRSSLLLFSMKGLHLQTFQYSSETIVRLLVDPVHVIVTCNDGSLDVYMWEERSLLLRRCYGLQNGRHLPSFGFIKNLLCDDVSIVQLMIDRQGPCFLMAYTLNICS</sequence>
<protein>
    <submittedName>
        <fullName evidence="5">F-box/WD repeat-containing protein 15-like isoform X1</fullName>
    </submittedName>
</protein>
<evidence type="ECO:0000259" key="3">
    <source>
        <dbReference type="PROSITE" id="PS50181"/>
    </source>
</evidence>
<comment type="pathway">
    <text evidence="1">Protein modification; protein ubiquitination.</text>
</comment>
<gene>
    <name evidence="5" type="primary">LOC110288796</name>
</gene>
<keyword evidence="4" id="KW-1185">Reference proteome</keyword>
<feature type="domain" description="F-box" evidence="3">
    <location>
        <begin position="1"/>
        <end position="45"/>
    </location>
</feature>
<evidence type="ECO:0000313" key="4">
    <source>
        <dbReference type="Proteomes" id="UP000515126"/>
    </source>
</evidence>
<dbReference type="InterPro" id="IPR015943">
    <property type="entry name" value="WD40/YVTN_repeat-like_dom_sf"/>
</dbReference>
<reference evidence="5" key="1">
    <citation type="submission" date="2025-08" db="UniProtKB">
        <authorList>
            <consortium name="RefSeq"/>
        </authorList>
    </citation>
    <scope>IDENTIFICATION</scope>
</reference>
<dbReference type="Gene3D" id="1.20.1280.50">
    <property type="match status" value="1"/>
</dbReference>
<dbReference type="KEGG" id="mcal:110288796"/>
<dbReference type="RefSeq" id="XP_021010705.1">
    <property type="nucleotide sequence ID" value="XM_021155046.1"/>
</dbReference>
<keyword evidence="2" id="KW-0833">Ubl conjugation pathway</keyword>
<evidence type="ECO:0000313" key="5">
    <source>
        <dbReference type="RefSeq" id="XP_021010705.1"/>
    </source>
</evidence>
<proteinExistence type="predicted"/>
<dbReference type="InterPro" id="IPR036322">
    <property type="entry name" value="WD40_repeat_dom_sf"/>
</dbReference>
<dbReference type="PANTHER" id="PTHR46550:SF2">
    <property type="entry name" value="EXPRESSED SEQUENCE C85627-RELATED"/>
    <property type="match status" value="1"/>
</dbReference>
<dbReference type="AlphaFoldDB" id="A0A6P5P791"/>
<dbReference type="InterPro" id="IPR001810">
    <property type="entry name" value="F-box_dom"/>
</dbReference>
<accession>A0A6P5P791</accession>
<dbReference type="Gene3D" id="2.130.10.10">
    <property type="entry name" value="YVTN repeat-like/Quinoprotein amine dehydrogenase"/>
    <property type="match status" value="1"/>
</dbReference>
<name>A0A6P5P791_MUSCR</name>
<dbReference type="SUPFAM" id="SSF50978">
    <property type="entry name" value="WD40 repeat-like"/>
    <property type="match status" value="1"/>
</dbReference>